<reference evidence="9 10" key="1">
    <citation type="submission" date="2015-06" db="EMBL/GenBank/DDBJ databases">
        <title>Survival trade-offs in plant roots during colonization by closely related pathogenic and mutualistic fungi.</title>
        <authorList>
            <person name="Hacquard S."/>
            <person name="Kracher B."/>
            <person name="Hiruma K."/>
            <person name="Weinman A."/>
            <person name="Muench P."/>
            <person name="Garrido Oter R."/>
            <person name="Ver Loren van Themaat E."/>
            <person name="Dallerey J.-F."/>
            <person name="Damm U."/>
            <person name="Henrissat B."/>
            <person name="Lespinet O."/>
            <person name="Thon M."/>
            <person name="Kemen E."/>
            <person name="McHardy A.C."/>
            <person name="Schulze-Lefert P."/>
            <person name="O'Connell R.J."/>
        </authorList>
    </citation>
    <scope>NUCLEOTIDE SEQUENCE [LARGE SCALE GENOMIC DNA]</scope>
    <source>
        <strain evidence="9 10">0861</strain>
    </source>
</reference>
<evidence type="ECO:0000259" key="8">
    <source>
        <dbReference type="PROSITE" id="PS50850"/>
    </source>
</evidence>
<dbReference type="InterPro" id="IPR020846">
    <property type="entry name" value="MFS_dom"/>
</dbReference>
<feature type="transmembrane region" description="Helical" evidence="7">
    <location>
        <begin position="114"/>
        <end position="132"/>
    </location>
</feature>
<feature type="transmembrane region" description="Helical" evidence="7">
    <location>
        <begin position="481"/>
        <end position="503"/>
    </location>
</feature>
<dbReference type="GO" id="GO:0022857">
    <property type="term" value="F:transmembrane transporter activity"/>
    <property type="evidence" value="ECO:0007669"/>
    <property type="project" value="InterPro"/>
</dbReference>
<keyword evidence="10" id="KW-1185">Reference proteome</keyword>
<feature type="domain" description="Major facilitator superfamily (MFS) profile" evidence="8">
    <location>
        <begin position="77"/>
        <end position="508"/>
    </location>
</feature>
<evidence type="ECO:0000256" key="5">
    <source>
        <dbReference type="ARBA" id="ARBA00023180"/>
    </source>
</evidence>
<gene>
    <name evidence="9" type="ORF">CT0861_09269</name>
</gene>
<evidence type="ECO:0000256" key="2">
    <source>
        <dbReference type="ARBA" id="ARBA00022692"/>
    </source>
</evidence>
<accession>A0A166S0A1</accession>
<evidence type="ECO:0000313" key="9">
    <source>
        <dbReference type="EMBL" id="KZL70031.1"/>
    </source>
</evidence>
<evidence type="ECO:0000256" key="4">
    <source>
        <dbReference type="ARBA" id="ARBA00023136"/>
    </source>
</evidence>
<sequence>MHACICGVREQPLSPSKTHSVRGPSHNDNMAQQAGGPEAGLHGIPLEEDIQFEVLDFDSPHDPDNPHNWAFLGRAWATFILALLNLVVTIASSIFGSAQAAIVDEFGVSEEVTVLGTSLFLVGYIFGPLLFGPLSEKFGRKYPLIGGVAVSALFSLMPALGRNMATILIGRFFSGFFGVAPIAVLGGIITDCWNAASRGVAMAFCICLVFSGPTFGPIIGGFIVGSSLSWRWTMWVVVISGLAASLLGLLTFTETYPPRILQMKAKRLRQKTRNLNIRSSLDEEGIGARRIAQVYLVRPWRLFFTEPILVLLTIYQSFIYGLMYLFYQSYPIAFGAVRGWNQQSSSLALLGIILGVVIGTFTVVAYNETYFKHQLKVNRGAFEPEARLPLMIFGGLLVPMGLFWYAWTSDPSIPWPSEVCAGILIGWGMYTIFIQCFTYIVDCYTIMANSAMAANGALRSVFGAAFPLFAESMYRGLGVPWSTSILAFFSLVMVPVPIIFWYYGRRIRAWSRGEKT</sequence>
<comment type="caution">
    <text evidence="9">The sequence shown here is derived from an EMBL/GenBank/DDBJ whole genome shotgun (WGS) entry which is preliminary data.</text>
</comment>
<dbReference type="EMBL" id="LFIV01000097">
    <property type="protein sequence ID" value="KZL70031.1"/>
    <property type="molecule type" value="Genomic_DNA"/>
</dbReference>
<dbReference type="FunFam" id="1.20.1250.20:FF:000011">
    <property type="entry name" value="MFS multidrug transporter, putative"/>
    <property type="match status" value="1"/>
</dbReference>
<evidence type="ECO:0000256" key="6">
    <source>
        <dbReference type="SAM" id="MobiDB-lite"/>
    </source>
</evidence>
<dbReference type="Proteomes" id="UP000076552">
    <property type="component" value="Unassembled WGS sequence"/>
</dbReference>
<dbReference type="InterPro" id="IPR011701">
    <property type="entry name" value="MFS"/>
</dbReference>
<dbReference type="PANTHER" id="PTHR23502:SF156">
    <property type="entry name" value="TRANSPORTER, PUTATIVE (AFU_ORTHOLOGUE AFUA_5G00420)-RELATED"/>
    <property type="match status" value="1"/>
</dbReference>
<evidence type="ECO:0000256" key="7">
    <source>
        <dbReference type="SAM" id="Phobius"/>
    </source>
</evidence>
<feature type="transmembrane region" description="Helical" evidence="7">
    <location>
        <begin position="76"/>
        <end position="102"/>
    </location>
</feature>
<dbReference type="CDD" id="cd17323">
    <property type="entry name" value="MFS_Tpo1_MDR_like"/>
    <property type="match status" value="1"/>
</dbReference>
<dbReference type="Gene3D" id="1.20.1250.20">
    <property type="entry name" value="MFS general substrate transporter like domains"/>
    <property type="match status" value="1"/>
</dbReference>
<dbReference type="STRING" id="708197.A0A166S0A1"/>
<keyword evidence="2 7" id="KW-0812">Transmembrane</keyword>
<organism evidence="9 10">
    <name type="scientific">Colletotrichum tofieldiae</name>
    <dbReference type="NCBI Taxonomy" id="708197"/>
    <lineage>
        <taxon>Eukaryota</taxon>
        <taxon>Fungi</taxon>
        <taxon>Dikarya</taxon>
        <taxon>Ascomycota</taxon>
        <taxon>Pezizomycotina</taxon>
        <taxon>Sordariomycetes</taxon>
        <taxon>Hypocreomycetidae</taxon>
        <taxon>Glomerellales</taxon>
        <taxon>Glomerellaceae</taxon>
        <taxon>Colletotrichum</taxon>
        <taxon>Colletotrichum spaethianum species complex</taxon>
    </lineage>
</organism>
<dbReference type="PROSITE" id="PS50850">
    <property type="entry name" value="MFS"/>
    <property type="match status" value="1"/>
</dbReference>
<dbReference type="SUPFAM" id="SSF103473">
    <property type="entry name" value="MFS general substrate transporter"/>
    <property type="match status" value="1"/>
</dbReference>
<feature type="transmembrane region" description="Helical" evidence="7">
    <location>
        <begin position="308"/>
        <end position="327"/>
    </location>
</feature>
<name>A0A166S0A1_9PEZI</name>
<dbReference type="GO" id="GO:0005886">
    <property type="term" value="C:plasma membrane"/>
    <property type="evidence" value="ECO:0007669"/>
    <property type="project" value="TreeGrafter"/>
</dbReference>
<dbReference type="Pfam" id="PF07690">
    <property type="entry name" value="MFS_1"/>
    <property type="match status" value="1"/>
</dbReference>
<proteinExistence type="predicted"/>
<evidence type="ECO:0000256" key="1">
    <source>
        <dbReference type="ARBA" id="ARBA00004141"/>
    </source>
</evidence>
<feature type="transmembrane region" description="Helical" evidence="7">
    <location>
        <begin position="452"/>
        <end position="469"/>
    </location>
</feature>
<feature type="transmembrane region" description="Helical" evidence="7">
    <location>
        <begin position="347"/>
        <end position="367"/>
    </location>
</feature>
<dbReference type="PANTHER" id="PTHR23502">
    <property type="entry name" value="MAJOR FACILITATOR SUPERFAMILY"/>
    <property type="match status" value="1"/>
</dbReference>
<dbReference type="AlphaFoldDB" id="A0A166S0A1"/>
<evidence type="ECO:0000313" key="10">
    <source>
        <dbReference type="Proteomes" id="UP000076552"/>
    </source>
</evidence>
<keyword evidence="3 7" id="KW-1133">Transmembrane helix</keyword>
<feature type="region of interest" description="Disordered" evidence="6">
    <location>
        <begin position="13"/>
        <end position="38"/>
    </location>
</feature>
<feature type="transmembrane region" description="Helical" evidence="7">
    <location>
        <begin position="232"/>
        <end position="253"/>
    </location>
</feature>
<feature type="transmembrane region" description="Helical" evidence="7">
    <location>
        <begin position="419"/>
        <end position="440"/>
    </location>
</feature>
<keyword evidence="5" id="KW-0325">Glycoprotein</keyword>
<feature type="transmembrane region" description="Helical" evidence="7">
    <location>
        <begin position="388"/>
        <end position="407"/>
    </location>
</feature>
<feature type="transmembrane region" description="Helical" evidence="7">
    <location>
        <begin position="167"/>
        <end position="189"/>
    </location>
</feature>
<feature type="transmembrane region" description="Helical" evidence="7">
    <location>
        <begin position="201"/>
        <end position="226"/>
    </location>
</feature>
<keyword evidence="4 7" id="KW-0472">Membrane</keyword>
<protein>
    <submittedName>
        <fullName evidence="9">MFS transporter (Polyamine transporter 4)</fullName>
    </submittedName>
</protein>
<evidence type="ECO:0000256" key="3">
    <source>
        <dbReference type="ARBA" id="ARBA00022989"/>
    </source>
</evidence>
<feature type="transmembrane region" description="Helical" evidence="7">
    <location>
        <begin position="144"/>
        <end position="161"/>
    </location>
</feature>
<dbReference type="InterPro" id="IPR036259">
    <property type="entry name" value="MFS_trans_sf"/>
</dbReference>
<comment type="subcellular location">
    <subcellularLocation>
        <location evidence="1">Membrane</location>
        <topology evidence="1">Multi-pass membrane protein</topology>
    </subcellularLocation>
</comment>